<dbReference type="PANTHER" id="PTHR10877:SF150">
    <property type="entry name" value="REJ DOMAIN-CONTAINING PROTEIN"/>
    <property type="match status" value="1"/>
</dbReference>
<dbReference type="InterPro" id="IPR002859">
    <property type="entry name" value="PKD/REJ-like"/>
</dbReference>
<proteinExistence type="inferred from homology"/>
<dbReference type="Gene3D" id="2.10.25.10">
    <property type="entry name" value="Laminin"/>
    <property type="match status" value="3"/>
</dbReference>
<accession>A0ABN8NRV8</accession>
<evidence type="ECO:0008006" key="20">
    <source>
        <dbReference type="Google" id="ProtNLM"/>
    </source>
</evidence>
<evidence type="ECO:0000313" key="18">
    <source>
        <dbReference type="EMBL" id="CAH3116239.1"/>
    </source>
</evidence>
<feature type="transmembrane region" description="Helical" evidence="14">
    <location>
        <begin position="1102"/>
        <end position="1122"/>
    </location>
</feature>
<dbReference type="PROSITE" id="PS50026">
    <property type="entry name" value="EGF_3"/>
    <property type="match status" value="3"/>
</dbReference>
<evidence type="ECO:0000256" key="1">
    <source>
        <dbReference type="ARBA" id="ARBA00004141"/>
    </source>
</evidence>
<dbReference type="PROSITE" id="PS01187">
    <property type="entry name" value="EGF_CA"/>
    <property type="match status" value="2"/>
</dbReference>
<keyword evidence="6 14" id="KW-0812">Transmembrane</keyword>
<feature type="transmembrane region" description="Helical" evidence="14">
    <location>
        <begin position="1883"/>
        <end position="1900"/>
    </location>
</feature>
<feature type="transmembrane region" description="Helical" evidence="14">
    <location>
        <begin position="1351"/>
        <end position="1374"/>
    </location>
</feature>
<keyword evidence="10 14" id="KW-0472">Membrane</keyword>
<keyword evidence="5 13" id="KW-0245">EGF-like domain</keyword>
<evidence type="ECO:0000313" key="19">
    <source>
        <dbReference type="Proteomes" id="UP001159405"/>
    </source>
</evidence>
<evidence type="ECO:0000256" key="2">
    <source>
        <dbReference type="ARBA" id="ARBA00004236"/>
    </source>
</evidence>
<reference evidence="18 19" key="1">
    <citation type="submission" date="2022-05" db="EMBL/GenBank/DDBJ databases">
        <authorList>
            <consortium name="Genoscope - CEA"/>
            <person name="William W."/>
        </authorList>
    </citation>
    <scope>NUCLEOTIDE SEQUENCE [LARGE SCALE GENOMIC DNA]</scope>
</reference>
<evidence type="ECO:0000256" key="11">
    <source>
        <dbReference type="ARBA" id="ARBA00023157"/>
    </source>
</evidence>
<keyword evidence="9 14" id="KW-1133">Transmembrane helix</keyword>
<dbReference type="InterPro" id="IPR000152">
    <property type="entry name" value="EGF-type_Asp/Asn_hydroxyl_site"/>
</dbReference>
<comment type="caution">
    <text evidence="13">Lacks conserved residue(s) required for the propagation of feature annotation.</text>
</comment>
<dbReference type="InterPro" id="IPR036392">
    <property type="entry name" value="PLAT/LH2_dom_sf"/>
</dbReference>
<feature type="domain" description="EGF-like" evidence="15">
    <location>
        <begin position="91"/>
        <end position="131"/>
    </location>
</feature>
<evidence type="ECO:0000256" key="4">
    <source>
        <dbReference type="ARBA" id="ARBA00022475"/>
    </source>
</evidence>
<evidence type="ECO:0000259" key="17">
    <source>
        <dbReference type="PROSITE" id="PS51111"/>
    </source>
</evidence>
<protein>
    <recommendedName>
        <fullName evidence="20">Polycystic kidney disease protein 1-like 2</fullName>
    </recommendedName>
</protein>
<evidence type="ECO:0000256" key="8">
    <source>
        <dbReference type="ARBA" id="ARBA00022737"/>
    </source>
</evidence>
<dbReference type="InterPro" id="IPR046338">
    <property type="entry name" value="GAIN_dom_sf"/>
</dbReference>
<keyword evidence="4" id="KW-1003">Cell membrane</keyword>
<dbReference type="PROSITE" id="PS50095">
    <property type="entry name" value="PLAT"/>
    <property type="match status" value="1"/>
</dbReference>
<evidence type="ECO:0000256" key="5">
    <source>
        <dbReference type="ARBA" id="ARBA00022536"/>
    </source>
</evidence>
<evidence type="ECO:0000256" key="3">
    <source>
        <dbReference type="ARBA" id="ARBA00007200"/>
    </source>
</evidence>
<comment type="caution">
    <text evidence="18">The sequence shown here is derived from an EMBL/GenBank/DDBJ whole genome shotgun (WGS) entry which is preliminary data.</text>
</comment>
<keyword evidence="11" id="KW-1015">Disulfide bond</keyword>
<evidence type="ECO:0000256" key="13">
    <source>
        <dbReference type="PROSITE-ProRule" id="PRU00076"/>
    </source>
</evidence>
<dbReference type="SMART" id="SM00303">
    <property type="entry name" value="GPS"/>
    <property type="match status" value="1"/>
</dbReference>
<dbReference type="InterPro" id="IPR003915">
    <property type="entry name" value="PKD_2"/>
</dbReference>
<dbReference type="Pfam" id="PF01825">
    <property type="entry name" value="GPS"/>
    <property type="match status" value="1"/>
</dbReference>
<dbReference type="Gene3D" id="1.10.287.70">
    <property type="match status" value="1"/>
</dbReference>
<dbReference type="SUPFAM" id="SSF49723">
    <property type="entry name" value="Lipase/lipooxygenase domain (PLAT/LH2 domain)"/>
    <property type="match status" value="1"/>
</dbReference>
<evidence type="ECO:0000256" key="12">
    <source>
        <dbReference type="ARBA" id="ARBA00023180"/>
    </source>
</evidence>
<dbReference type="PROSITE" id="PS51111">
    <property type="entry name" value="REJ"/>
    <property type="match status" value="1"/>
</dbReference>
<keyword evidence="19" id="KW-1185">Reference proteome</keyword>
<feature type="transmembrane region" description="Helical" evidence="14">
    <location>
        <begin position="1455"/>
        <end position="1475"/>
    </location>
</feature>
<dbReference type="InterPro" id="IPR046791">
    <property type="entry name" value="Polycystin_dom"/>
</dbReference>
<dbReference type="SUPFAM" id="SSF57184">
    <property type="entry name" value="Growth factor receptor domain"/>
    <property type="match status" value="1"/>
</dbReference>
<dbReference type="PROSITE" id="PS01186">
    <property type="entry name" value="EGF_2"/>
    <property type="match status" value="3"/>
</dbReference>
<dbReference type="Pfam" id="PF12947">
    <property type="entry name" value="EGF_3"/>
    <property type="match status" value="3"/>
</dbReference>
<dbReference type="InterPro" id="IPR013122">
    <property type="entry name" value="PKD1_2_channel"/>
</dbReference>
<sequence>MFLSFFSTDIDECLDISHNCHLSANCTNNAGSFSCSCLTGYTGDGISCSDIDECSAENHDCHLNAVCSNIQGSFSCNCIQGYTGDGKQCADTDECAEGTHNCHGVAHCYNNEASFTCQCRSGYTGDGLTCSPLGDFSITIANISKDNNKPTAVKRSAKSIQTAVIKGLPARAKVLYSVLEWRLISEAELAAAESAEGELVSEGTAEWAIERRTLPAGKYQVKFDASITIGDPTFPQTIQAFDYGFIEIISGPLRVVVDGGSSVRWGSNEMVTIDGSLSYDEDVGPGSHSGLNFTWSCRTQEQNASMSYDCFGAFSQRGDLNLTSVTIDTSVLEVGHSYILQLTLWKDVRSSSAEMTFEIASGDLPRVILRCFVDCGAIVSSSNKFRVTSECPNSACVGATYEWVLERFDTASWETLSNVADITATPINASNFIIKQNMLLSNTQYRLKLSVTSLMKVEGYGLLEFETAGEPHGGLCKSLVIEGVSLETEFMFECADWTDRSTPLTYEFRNGDDLISYGISPVSPKTVLPAGDPENNYKITINVVIKNAVGVKVAYSFEIKVTPSSKLDPCQSSLEQVTSKLENLLLGPENEVDEFLLKGEISQAAQLSLSVLASAKEKTECGQNVPTDIQYQIMCAIVTRFTAIPPESLQMSLLFGSVVKAATDDSQLKCDGFDVLESTRKLTNYIGLLLASSLADVEEPFSDEIQDAAATTTELLGNVLKSASSTDNTGVGGNVSQSKADAEDALQQINDIVDSISSRLVISERLDIKKNDLSISLRKVDSDRLNGLSLEEGLTKFAFPSNLNVSADGEVNAKMMTFNFNPFPGDSSGAAITSSVCSLELSSSGNGTLNVSDLDEDIEIDIPLNPSNGESAEPTGSFLTPNKLTIHSYFAELANVPLSLFLAGQDQDAVVEVLIKYGSRPSLDDFDENFTIPLSSCQSNATTINENQTGCGSQLQTTITVTPPEQSLIYVGILTFGEKNVTEHSRKRRSCFGGGRQKRSCIGVKDPPLEGFNKSVIPKYDPLTDVNYTLTMSQTNCLYWSTTMEKWTSDGCKVGLGSDKKKLKCLCNHLTAFGGNFIQTPNPIDFDKVFVEFTRLGETGNVAVLITICVVFLLYFVVTVFARRADKRDENKITPPRTVVVNEGGSYVYEMVTRTGVWKDSGSTANISLYIEGKMDESREIHLRRRGENPELFSRGGVDGFVLITSNTYGPLKAITLCHDNSGNDPSWFLETLIIKDKQTGEVWNFLVNRWLAVEKGDGQIQVTVPCFNTSYFGFSDQVRSMAPRILADSHIWLSVVGKASSSTFTRVQRASCCLSILFSAMIANAMFYNIGGESLAAIRVGPFKFSWQQIVIGVQSGVIVAPVNILIVLLFRLSRPRQRRDYKHKTGTDSFHLVEEARKSRFTLPHCFIYIGWFLCIATTLTSAAFTLFYSLMWGKELAEQWLASIMTSLAEDIFATQPMKVLLVACVISLLAIRRKKVCNAPVRDAETYGEMSDNEFDDDPKKTLRRYKLSKMRENKKKDVKLLRMIRQIILHTLFVLLMAITCYGNKNNNRFLMTTAVKQPFLKFDKVTHPDVLRRWMDQFFIPNLYAGFWYNNQKEIMQVYIHNKKSILLGMPRMRQVRIKRIDFLTFFFEGTCGVLSFINPHCYYDYTFENEDKTFMSLPGWKELPVNTTWPDSLKMCPRPWRYQSQEHLGDALPTWGTFKLYSGGGYIAAMGYNEETAGGVVNELHAEGWIDQQTRLVVIEFTVFNINTNLVSIASFFYEVLATGAAYTTKKVETLELYSTESGAREFYLICQFLFMSMTLYYFVLLLVNLFRQRISFFKSIWNLVEFLQVVSSVTTVTFYMLKAKSILRSVKAIQSNPYAIINFHTAVSWAEWENASIAIAVFMATLKFLNLLRVNPHVIFLFSSFRQSVGHQLSFMFILLLIFNSFAMSGILIFGGSMYVYSSYLRATVGQFEFLLGKAVPVEGLRAENRIIGPIFALFYVLTLTIFLMNMFISMLNDAYSGAKTNVEDSAEDLELSHHLEERLLELMGQRRDGRDLTKLFCDEAIFVNMLSSEAEPFCKNTERILQCTYERLIKVDQRIAKLIRMTETEENGQLEEDRELITLISKIIFVPQTCDSQAHVAFMY</sequence>
<comment type="similarity">
    <text evidence="3">Belongs to the polycystin family.</text>
</comment>
<feature type="domain" description="REJ" evidence="17">
    <location>
        <begin position="246"/>
        <end position="553"/>
    </location>
</feature>
<evidence type="ECO:0000256" key="6">
    <source>
        <dbReference type="ARBA" id="ARBA00022692"/>
    </source>
</evidence>
<evidence type="ECO:0000259" key="15">
    <source>
        <dbReference type="PROSITE" id="PS50026"/>
    </source>
</evidence>
<dbReference type="SMART" id="SM00179">
    <property type="entry name" value="EGF_CA"/>
    <property type="match status" value="3"/>
</dbReference>
<dbReference type="InterPro" id="IPR000742">
    <property type="entry name" value="EGF"/>
</dbReference>
<keyword evidence="8" id="KW-0677">Repeat</keyword>
<dbReference type="Proteomes" id="UP001159405">
    <property type="component" value="Unassembled WGS sequence"/>
</dbReference>
<dbReference type="SMART" id="SM00181">
    <property type="entry name" value="EGF"/>
    <property type="match status" value="3"/>
</dbReference>
<evidence type="ECO:0000256" key="7">
    <source>
        <dbReference type="ARBA" id="ARBA00022729"/>
    </source>
</evidence>
<dbReference type="CDD" id="cd00054">
    <property type="entry name" value="EGF_CA"/>
    <property type="match status" value="3"/>
</dbReference>
<dbReference type="InterPro" id="IPR001024">
    <property type="entry name" value="PLAT/LH2_dom"/>
</dbReference>
<evidence type="ECO:0000256" key="9">
    <source>
        <dbReference type="ARBA" id="ARBA00022989"/>
    </source>
</evidence>
<feature type="domain" description="EGF-like" evidence="15">
    <location>
        <begin position="50"/>
        <end position="90"/>
    </location>
</feature>
<dbReference type="Gene3D" id="2.60.220.50">
    <property type="match status" value="1"/>
</dbReference>
<keyword evidence="12" id="KW-0325">Glycoprotein</keyword>
<dbReference type="SMART" id="SM00308">
    <property type="entry name" value="LH2"/>
    <property type="match status" value="1"/>
</dbReference>
<dbReference type="InterPro" id="IPR051223">
    <property type="entry name" value="Polycystin"/>
</dbReference>
<dbReference type="InterPro" id="IPR018097">
    <property type="entry name" value="EGF_Ca-bd_CS"/>
</dbReference>
<comment type="subcellular location">
    <subcellularLocation>
        <location evidence="2">Cell membrane</location>
    </subcellularLocation>
    <subcellularLocation>
        <location evidence="1">Membrane</location>
        <topology evidence="1">Multi-pass membrane protein</topology>
    </subcellularLocation>
</comment>
<feature type="domain" description="EGF-like" evidence="15">
    <location>
        <begin position="9"/>
        <end position="49"/>
    </location>
</feature>
<name>A0ABN8NRV8_9CNID</name>
<evidence type="ECO:0000256" key="14">
    <source>
        <dbReference type="SAM" id="Phobius"/>
    </source>
</evidence>
<dbReference type="InterPro" id="IPR014010">
    <property type="entry name" value="REJ_dom"/>
</dbReference>
<dbReference type="PANTHER" id="PTHR10877">
    <property type="entry name" value="POLYCYSTIN FAMILY MEMBER"/>
    <property type="match status" value="1"/>
</dbReference>
<dbReference type="InterPro" id="IPR024731">
    <property type="entry name" value="NELL2-like_EGF"/>
</dbReference>
<gene>
    <name evidence="18" type="ORF">PLOB_00024293</name>
</gene>
<dbReference type="Pfam" id="PF01477">
    <property type="entry name" value="PLAT"/>
    <property type="match status" value="1"/>
</dbReference>
<feature type="transmembrane region" description="Helical" evidence="14">
    <location>
        <begin position="1409"/>
        <end position="1435"/>
    </location>
</feature>
<dbReference type="PROSITE" id="PS00010">
    <property type="entry name" value="ASX_HYDROXYL"/>
    <property type="match status" value="3"/>
</dbReference>
<feature type="transmembrane region" description="Helical" evidence="14">
    <location>
        <begin position="1921"/>
        <end position="1949"/>
    </location>
</feature>
<feature type="transmembrane region" description="Helical" evidence="14">
    <location>
        <begin position="1979"/>
        <end position="2001"/>
    </location>
</feature>
<dbReference type="Pfam" id="PF08016">
    <property type="entry name" value="PKD_channel"/>
    <property type="match status" value="1"/>
</dbReference>
<dbReference type="Gene3D" id="2.60.60.20">
    <property type="entry name" value="PLAT/LH2 domain"/>
    <property type="match status" value="1"/>
</dbReference>
<dbReference type="EMBL" id="CALNXK010000029">
    <property type="protein sequence ID" value="CAH3116239.1"/>
    <property type="molecule type" value="Genomic_DNA"/>
</dbReference>
<feature type="transmembrane region" description="Helical" evidence="14">
    <location>
        <begin position="1794"/>
        <end position="1815"/>
    </location>
</feature>
<organism evidence="18 19">
    <name type="scientific">Porites lobata</name>
    <dbReference type="NCBI Taxonomy" id="104759"/>
    <lineage>
        <taxon>Eukaryota</taxon>
        <taxon>Metazoa</taxon>
        <taxon>Cnidaria</taxon>
        <taxon>Anthozoa</taxon>
        <taxon>Hexacorallia</taxon>
        <taxon>Scleractinia</taxon>
        <taxon>Fungiina</taxon>
        <taxon>Poritidae</taxon>
        <taxon>Porites</taxon>
    </lineage>
</organism>
<dbReference type="Pfam" id="PF02010">
    <property type="entry name" value="REJ"/>
    <property type="match status" value="1"/>
</dbReference>
<dbReference type="InterPro" id="IPR000203">
    <property type="entry name" value="GPS"/>
</dbReference>
<dbReference type="InterPro" id="IPR001881">
    <property type="entry name" value="EGF-like_Ca-bd_dom"/>
</dbReference>
<dbReference type="Pfam" id="PF20519">
    <property type="entry name" value="Polycystin_dom"/>
    <property type="match status" value="1"/>
</dbReference>
<dbReference type="PRINTS" id="PR01433">
    <property type="entry name" value="POLYCYSTIN2"/>
</dbReference>
<feature type="domain" description="PLAT" evidence="16">
    <location>
        <begin position="1147"/>
        <end position="1266"/>
    </location>
</feature>
<feature type="transmembrane region" description="Helical" evidence="14">
    <location>
        <begin position="1525"/>
        <end position="1544"/>
    </location>
</feature>
<evidence type="ECO:0000259" key="16">
    <source>
        <dbReference type="PROSITE" id="PS50095"/>
    </source>
</evidence>
<keyword evidence="7" id="KW-0732">Signal</keyword>
<feature type="transmembrane region" description="Helical" evidence="14">
    <location>
        <begin position="1827"/>
        <end position="1849"/>
    </location>
</feature>
<feature type="transmembrane region" description="Helical" evidence="14">
    <location>
        <begin position="1311"/>
        <end position="1331"/>
    </location>
</feature>
<evidence type="ECO:0000256" key="10">
    <source>
        <dbReference type="ARBA" id="ARBA00023136"/>
    </source>
</evidence>
<dbReference type="InterPro" id="IPR009030">
    <property type="entry name" value="Growth_fac_rcpt_cys_sf"/>
</dbReference>